<accession>A0A8H9MZ82</accession>
<name>A0A8H9MZ82_VIBVL</name>
<reference evidence="1" key="1">
    <citation type="journal article" date="2018" name="Genome Biol.">
        <title>SKESA: strategic k-mer extension for scrupulous assemblies.</title>
        <authorList>
            <person name="Souvorov A."/>
            <person name="Agarwala R."/>
            <person name="Lipman D.J."/>
        </authorList>
    </citation>
    <scope>NUCLEOTIDE SEQUENCE</scope>
    <source>
        <strain evidence="1">BCW_3452</strain>
    </source>
</reference>
<organism evidence="1">
    <name type="scientific">Vibrio vulnificus</name>
    <dbReference type="NCBI Taxonomy" id="672"/>
    <lineage>
        <taxon>Bacteria</taxon>
        <taxon>Pseudomonadati</taxon>
        <taxon>Pseudomonadota</taxon>
        <taxon>Gammaproteobacteria</taxon>
        <taxon>Vibrionales</taxon>
        <taxon>Vibrionaceae</taxon>
        <taxon>Vibrio</taxon>
    </lineage>
</organism>
<evidence type="ECO:0000313" key="1">
    <source>
        <dbReference type="EMBL" id="HAS8538395.1"/>
    </source>
</evidence>
<dbReference type="Proteomes" id="UP000863257">
    <property type="component" value="Unassembled WGS sequence"/>
</dbReference>
<dbReference type="EMBL" id="DACRBY010000001">
    <property type="protein sequence ID" value="HAS8538395.1"/>
    <property type="molecule type" value="Genomic_DNA"/>
</dbReference>
<sequence length="74" mass="8526">MVYVNYSSCRPSVKLANRFRDEAKLGLKTLEGICATSDVYNGLQHSEVVAIHDIIHNARQRHLKALNLFDYHKR</sequence>
<dbReference type="AlphaFoldDB" id="A0A8H9MZ82"/>
<comment type="caution">
    <text evidence="1">The sequence shown here is derived from an EMBL/GenBank/DDBJ whole genome shotgun (WGS) entry which is preliminary data.</text>
</comment>
<protein>
    <submittedName>
        <fullName evidence="1">Uncharacterized protein</fullName>
    </submittedName>
</protein>
<gene>
    <name evidence="1" type="ORF">I7730_01095</name>
</gene>
<proteinExistence type="predicted"/>
<reference evidence="1" key="2">
    <citation type="submission" date="2019-01" db="EMBL/GenBank/DDBJ databases">
        <authorList>
            <consortium name="NCBI Pathogen Detection Project"/>
        </authorList>
    </citation>
    <scope>NUCLEOTIDE SEQUENCE</scope>
    <source>
        <strain evidence="1">BCW_3452</strain>
    </source>
</reference>